<keyword evidence="2" id="KW-1185">Reference proteome</keyword>
<comment type="caution">
    <text evidence="1">The sequence shown here is derived from an EMBL/GenBank/DDBJ whole genome shotgun (WGS) entry which is preliminary data.</text>
</comment>
<organism evidence="1 2">
    <name type="scientific">Durusdinium trenchii</name>
    <dbReference type="NCBI Taxonomy" id="1381693"/>
    <lineage>
        <taxon>Eukaryota</taxon>
        <taxon>Sar</taxon>
        <taxon>Alveolata</taxon>
        <taxon>Dinophyceae</taxon>
        <taxon>Suessiales</taxon>
        <taxon>Symbiodiniaceae</taxon>
        <taxon>Durusdinium</taxon>
    </lineage>
</organism>
<evidence type="ECO:0008006" key="3">
    <source>
        <dbReference type="Google" id="ProtNLM"/>
    </source>
</evidence>
<protein>
    <recommendedName>
        <fullName evidence="3">BTB domain-containing protein</fullName>
    </recommendedName>
</protein>
<accession>A0ABP0QA58</accession>
<name>A0ABP0QA58_9DINO</name>
<reference evidence="1 2" key="1">
    <citation type="submission" date="2024-02" db="EMBL/GenBank/DDBJ databases">
        <authorList>
            <person name="Chen Y."/>
            <person name="Shah S."/>
            <person name="Dougan E. K."/>
            <person name="Thang M."/>
            <person name="Chan C."/>
        </authorList>
    </citation>
    <scope>NUCLEOTIDE SEQUENCE [LARGE SCALE GENOMIC DNA]</scope>
</reference>
<dbReference type="EMBL" id="CAXAMN010024206">
    <property type="protein sequence ID" value="CAK9084548.1"/>
    <property type="molecule type" value="Genomic_DNA"/>
</dbReference>
<sequence length="293" mass="32189">MTLYPPSSMFGVLELEVCWESDLKIKVGEEVVPIHPSVLVANRSRFLADLFGPDFADGSRGEKGASASAVPVSPPCPELFLRALHSITTRARPEVLEGEFVGFVKTSAFLQSDELDERLCEAGLSSWRTLTKLPEFRNPCVPAPFLERFLLMAREHEVMSVSDALEVLALWCKEHIDGGDSVLEKLIKISDMEASELRKLQQTNSRFVELLSSTQVYQIMGLSSEKKGYTPSRGLNRLSDGSTATGRPCSTQWPVLVLPTAKPLLGSLGGFATLNKNRWTALLCSSRGKAAFL</sequence>
<evidence type="ECO:0000313" key="2">
    <source>
        <dbReference type="Proteomes" id="UP001642484"/>
    </source>
</evidence>
<gene>
    <name evidence="1" type="ORF">CCMP2556_LOCUS41111</name>
</gene>
<evidence type="ECO:0000313" key="1">
    <source>
        <dbReference type="EMBL" id="CAK9084548.1"/>
    </source>
</evidence>
<dbReference type="Proteomes" id="UP001642484">
    <property type="component" value="Unassembled WGS sequence"/>
</dbReference>
<proteinExistence type="predicted"/>